<proteinExistence type="predicted"/>
<name>A0A1I7V4D9_9PELO</name>
<reference evidence="3" key="1">
    <citation type="submission" date="2016-11" db="UniProtKB">
        <authorList>
            <consortium name="WormBaseParasite"/>
        </authorList>
    </citation>
    <scope>IDENTIFICATION</scope>
</reference>
<feature type="chain" id="PRO_5009309762" evidence="1">
    <location>
        <begin position="19"/>
        <end position="201"/>
    </location>
</feature>
<dbReference type="eggNOG" id="ENOG502T35M">
    <property type="taxonomic scope" value="Eukaryota"/>
</dbReference>
<accession>A0A1I7V4D9</accession>
<evidence type="ECO:0000313" key="2">
    <source>
        <dbReference type="Proteomes" id="UP000095282"/>
    </source>
</evidence>
<organism evidence="2 3">
    <name type="scientific">Caenorhabditis tropicalis</name>
    <dbReference type="NCBI Taxonomy" id="1561998"/>
    <lineage>
        <taxon>Eukaryota</taxon>
        <taxon>Metazoa</taxon>
        <taxon>Ecdysozoa</taxon>
        <taxon>Nematoda</taxon>
        <taxon>Chromadorea</taxon>
        <taxon>Rhabditida</taxon>
        <taxon>Rhabditina</taxon>
        <taxon>Rhabditomorpha</taxon>
        <taxon>Rhabditoidea</taxon>
        <taxon>Rhabditidae</taxon>
        <taxon>Peloderinae</taxon>
        <taxon>Caenorhabditis</taxon>
    </lineage>
</organism>
<keyword evidence="2" id="KW-1185">Reference proteome</keyword>
<keyword evidence="1" id="KW-0732">Signal</keyword>
<protein>
    <submittedName>
        <fullName evidence="3">CUB_2 domain-containing protein</fullName>
    </submittedName>
</protein>
<dbReference type="Proteomes" id="UP000095282">
    <property type="component" value="Unplaced"/>
</dbReference>
<evidence type="ECO:0000313" key="3">
    <source>
        <dbReference type="WBParaSite" id="Csp11.Scaffold630.g22275.t1"/>
    </source>
</evidence>
<feature type="signal peptide" evidence="1">
    <location>
        <begin position="1"/>
        <end position="18"/>
    </location>
</feature>
<evidence type="ECO:0000256" key="1">
    <source>
        <dbReference type="SAM" id="SignalP"/>
    </source>
</evidence>
<dbReference type="AlphaFoldDB" id="A0A1I7V4D9"/>
<sequence length="201" mass="22244">MSVFFVFLLSTLALSAEGGVTCDLTTKPATWATITAKNVFFNAYEPDNYFNTPGFCVNNDFMSHTLVYESHVKLANPSAKVQHDTASNTFDNSRINCGTNDTRVQYCQSHCSNKQLETLIVSTAVINGSLPLSTAQQVFRTLGSPNDTSIASIQVDLNAQNLKIDYDYYDDANFCSVFVRIKNPTMFPYALFVTVQKILGV</sequence>
<dbReference type="WBParaSite" id="Csp11.Scaffold630.g22275.t1">
    <property type="protein sequence ID" value="Csp11.Scaffold630.g22275.t1"/>
    <property type="gene ID" value="Csp11.Scaffold630.g22275"/>
</dbReference>